<dbReference type="AlphaFoldDB" id="A0A222FPT6"/>
<protein>
    <submittedName>
        <fullName evidence="4">Isomerase</fullName>
    </submittedName>
</protein>
<comment type="similarity">
    <text evidence="1">Belongs to the PhzF family.</text>
</comment>
<accession>A0A222FPT6</accession>
<evidence type="ECO:0000313" key="4">
    <source>
        <dbReference type="EMBL" id="ASP40800.1"/>
    </source>
</evidence>
<dbReference type="EMBL" id="CP022530">
    <property type="protein sequence ID" value="ASP40800.1"/>
    <property type="molecule type" value="Genomic_DNA"/>
</dbReference>
<dbReference type="NCBIfam" id="TIGR00654">
    <property type="entry name" value="PhzF_family"/>
    <property type="match status" value="1"/>
</dbReference>
<gene>
    <name evidence="4" type="ORF">CHH28_02040</name>
</gene>
<evidence type="ECO:0000256" key="2">
    <source>
        <dbReference type="ARBA" id="ARBA00023235"/>
    </source>
</evidence>
<dbReference type="Proteomes" id="UP000202440">
    <property type="component" value="Chromosome"/>
</dbReference>
<sequence length="277" mass="30463">MKQAITLYQVDAFAEQVFSGNPAAVCVLDRWLADDVLQAIARENNLSETAFIVATENGYQLRWMTPEAEVDLCGHATLAAAHVLYQHLGVNEPQLTFFTRSGELKVERSEQGYAMDFPATVPTPVTPPAELLRGLGMDAKAVLAGFDYLLVLESEAHLRAVNPDFNAWLSLDRRGVIVTAPGEQCDFVSRCFFPKLNVNEDPVTGSAHCQTAPYWAMQFNKQTLMAQQLSARGGRVHCQVQGQRILLSGQAQDYLLGTIWVPLSTTPSAPAVDDHSR</sequence>
<dbReference type="PANTHER" id="PTHR13774">
    <property type="entry name" value="PHENAZINE BIOSYNTHESIS PROTEIN"/>
    <property type="match status" value="1"/>
</dbReference>
<dbReference type="PANTHER" id="PTHR13774:SF17">
    <property type="entry name" value="PHENAZINE BIOSYNTHESIS-LIKE DOMAIN-CONTAINING PROTEIN"/>
    <property type="match status" value="1"/>
</dbReference>
<name>A0A222FPT6_9GAMM</name>
<dbReference type="SUPFAM" id="SSF54506">
    <property type="entry name" value="Diaminopimelate epimerase-like"/>
    <property type="match status" value="1"/>
</dbReference>
<dbReference type="InterPro" id="IPR003719">
    <property type="entry name" value="Phenazine_PhzF-like"/>
</dbReference>
<dbReference type="OrthoDB" id="9788221at2"/>
<evidence type="ECO:0000256" key="1">
    <source>
        <dbReference type="ARBA" id="ARBA00008270"/>
    </source>
</evidence>
<proteinExistence type="inferred from homology"/>
<evidence type="ECO:0000313" key="5">
    <source>
        <dbReference type="Proteomes" id="UP000202440"/>
    </source>
</evidence>
<dbReference type="GO" id="GO:0005737">
    <property type="term" value="C:cytoplasm"/>
    <property type="evidence" value="ECO:0007669"/>
    <property type="project" value="TreeGrafter"/>
</dbReference>
<dbReference type="Gene3D" id="3.10.310.10">
    <property type="entry name" value="Diaminopimelate Epimerase, Chain A, domain 1"/>
    <property type="match status" value="2"/>
</dbReference>
<dbReference type="KEGG" id="bsan:CHH28_02040"/>
<dbReference type="GO" id="GO:0016853">
    <property type="term" value="F:isomerase activity"/>
    <property type="evidence" value="ECO:0007669"/>
    <property type="project" value="UniProtKB-KW"/>
</dbReference>
<dbReference type="Pfam" id="PF02567">
    <property type="entry name" value="PhzC-PhzF"/>
    <property type="match status" value="1"/>
</dbReference>
<organism evidence="4 5">
    <name type="scientific">Bacterioplanes sanyensis</name>
    <dbReference type="NCBI Taxonomy" id="1249553"/>
    <lineage>
        <taxon>Bacteria</taxon>
        <taxon>Pseudomonadati</taxon>
        <taxon>Pseudomonadota</taxon>
        <taxon>Gammaproteobacteria</taxon>
        <taxon>Oceanospirillales</taxon>
        <taxon>Oceanospirillaceae</taxon>
        <taxon>Bacterioplanes</taxon>
    </lineage>
</organism>
<keyword evidence="2 4" id="KW-0413">Isomerase</keyword>
<evidence type="ECO:0000256" key="3">
    <source>
        <dbReference type="PIRSR" id="PIRSR016184-1"/>
    </source>
</evidence>
<feature type="active site" evidence="3">
    <location>
        <position position="48"/>
    </location>
</feature>
<dbReference type="PIRSF" id="PIRSF016184">
    <property type="entry name" value="PhzC_PhzF"/>
    <property type="match status" value="1"/>
</dbReference>
<reference evidence="4 5" key="1">
    <citation type="submission" date="2017-07" db="EMBL/GenBank/DDBJ databases">
        <title>Annotated genome sequence of Bacterioplanes sanyensis isolated from Red Sea.</title>
        <authorList>
            <person name="Rehman Z.U."/>
        </authorList>
    </citation>
    <scope>NUCLEOTIDE SEQUENCE [LARGE SCALE GENOMIC DNA]</scope>
    <source>
        <strain evidence="4 5">NV9</strain>
    </source>
</reference>
<keyword evidence="5" id="KW-1185">Reference proteome</keyword>